<dbReference type="Pfam" id="PF04972">
    <property type="entry name" value="BON"/>
    <property type="match status" value="1"/>
</dbReference>
<evidence type="ECO:0000313" key="3">
    <source>
        <dbReference type="EMBL" id="MDR7327540.1"/>
    </source>
</evidence>
<dbReference type="PROSITE" id="PS50914">
    <property type="entry name" value="BON"/>
    <property type="match status" value="1"/>
</dbReference>
<dbReference type="EMBL" id="JAVDYC010000001">
    <property type="protein sequence ID" value="MDR7327540.1"/>
    <property type="molecule type" value="Genomic_DNA"/>
</dbReference>
<feature type="transmembrane region" description="Helical" evidence="1">
    <location>
        <begin position="126"/>
        <end position="148"/>
    </location>
</feature>
<evidence type="ECO:0000259" key="2">
    <source>
        <dbReference type="PROSITE" id="PS50914"/>
    </source>
</evidence>
<proteinExistence type="predicted"/>
<evidence type="ECO:0000313" key="4">
    <source>
        <dbReference type="Proteomes" id="UP001183629"/>
    </source>
</evidence>
<organism evidence="3 4">
    <name type="scientific">Catenuloplanes niger</name>
    <dbReference type="NCBI Taxonomy" id="587534"/>
    <lineage>
        <taxon>Bacteria</taxon>
        <taxon>Bacillati</taxon>
        <taxon>Actinomycetota</taxon>
        <taxon>Actinomycetes</taxon>
        <taxon>Micromonosporales</taxon>
        <taxon>Micromonosporaceae</taxon>
        <taxon>Catenuloplanes</taxon>
    </lineage>
</organism>
<evidence type="ECO:0000256" key="1">
    <source>
        <dbReference type="SAM" id="Phobius"/>
    </source>
</evidence>
<accession>A0AAE4A1I9</accession>
<feature type="domain" description="BON" evidence="2">
    <location>
        <begin position="18"/>
        <end position="85"/>
    </location>
</feature>
<gene>
    <name evidence="3" type="ORF">J2S44_007790</name>
</gene>
<name>A0AAE4A1I9_9ACTN</name>
<comment type="caution">
    <text evidence="3">The sequence shown here is derived from an EMBL/GenBank/DDBJ whole genome shotgun (WGS) entry which is preliminary data.</text>
</comment>
<reference evidence="3 4" key="1">
    <citation type="submission" date="2023-07" db="EMBL/GenBank/DDBJ databases">
        <title>Sequencing the genomes of 1000 actinobacteria strains.</title>
        <authorList>
            <person name="Klenk H.-P."/>
        </authorList>
    </citation>
    <scope>NUCLEOTIDE SEQUENCE [LARGE SCALE GENOMIC DNA]</scope>
    <source>
        <strain evidence="3 4">DSM 44711</strain>
    </source>
</reference>
<keyword evidence="1" id="KW-0812">Transmembrane</keyword>
<dbReference type="InterPro" id="IPR007055">
    <property type="entry name" value="BON_dom"/>
</dbReference>
<keyword evidence="1" id="KW-0472">Membrane</keyword>
<protein>
    <recommendedName>
        <fullName evidence="2">BON domain-containing protein</fullName>
    </recommendedName>
</protein>
<keyword evidence="4" id="KW-1185">Reference proteome</keyword>
<sequence length="196" mass="20694">MATLPVPDDGSGAGSHDRDTRLAYQVARDLMGEDRDRYRQIVISVQNRVVILTGRASAATRDAAAGIARHSSGVADVCNLIQVWGEPAEPAGAGHAASDRSRFDEIVAPMAKEAARWSGRRPVHTLGIRTLVVSAVTLGTAWSTLLIVTVALGWQAGILAAAFVALVMVIVNSRRLLRYAAGRHTGRPTAPGTPPS</sequence>
<dbReference type="Proteomes" id="UP001183629">
    <property type="component" value="Unassembled WGS sequence"/>
</dbReference>
<dbReference type="AlphaFoldDB" id="A0AAE4A1I9"/>
<dbReference type="RefSeq" id="WP_310424931.1">
    <property type="nucleotide sequence ID" value="NZ_JAVDYC010000001.1"/>
</dbReference>
<keyword evidence="1" id="KW-1133">Transmembrane helix</keyword>
<feature type="transmembrane region" description="Helical" evidence="1">
    <location>
        <begin position="154"/>
        <end position="173"/>
    </location>
</feature>